<sequence>MDKITRDSGGVLGATCHTTFYRPRIPVGARRRQIRDLCLGCRLIPVDRHAPRRGKGAPTLVILCVMQAPVRRVRPWAQRSLVFVDAMSRRKSVLTPIMRPGGAVGNPAGSCCRVLNTSVLVPVMRASAGPVRKLSMRDVIAESARRK</sequence>
<evidence type="ECO:0000313" key="2">
    <source>
        <dbReference type="Proteomes" id="UP000034164"/>
    </source>
</evidence>
<proteinExistence type="predicted"/>
<comment type="caution">
    <text evidence="1">The sequence shown here is derived from an EMBL/GenBank/DDBJ whole genome shotgun (WGS) entry which is preliminary data.</text>
</comment>
<dbReference type="EMBL" id="LCZI01000629">
    <property type="protein sequence ID" value="KKZ65501.1"/>
    <property type="molecule type" value="Genomic_DNA"/>
</dbReference>
<accession>A0A0G2JAC7</accession>
<dbReference type="Proteomes" id="UP000034164">
    <property type="component" value="Unassembled WGS sequence"/>
</dbReference>
<dbReference type="OrthoDB" id="10379377at2759"/>
<dbReference type="VEuPathDB" id="FungiDB:EMCG_08670"/>
<protein>
    <submittedName>
        <fullName evidence="1">Uncharacterized protein</fullName>
    </submittedName>
</protein>
<evidence type="ECO:0000313" key="1">
    <source>
        <dbReference type="EMBL" id="KKZ65501.1"/>
    </source>
</evidence>
<dbReference type="AlphaFoldDB" id="A0A0G2JAC7"/>
<gene>
    <name evidence="1" type="ORF">EMCG_08670</name>
</gene>
<reference evidence="2" key="1">
    <citation type="journal article" date="2015" name="PLoS Genet.">
        <title>The dynamic genome and transcriptome of the human fungal pathogen Blastomyces and close relative Emmonsia.</title>
        <authorList>
            <person name="Munoz J.F."/>
            <person name="Gauthier G.M."/>
            <person name="Desjardins C.A."/>
            <person name="Gallo J.E."/>
            <person name="Holder J."/>
            <person name="Sullivan T.D."/>
            <person name="Marty A.J."/>
            <person name="Carmen J.C."/>
            <person name="Chen Z."/>
            <person name="Ding L."/>
            <person name="Gujja S."/>
            <person name="Magrini V."/>
            <person name="Misas E."/>
            <person name="Mitreva M."/>
            <person name="Priest M."/>
            <person name="Saif S."/>
            <person name="Whiston E.A."/>
            <person name="Young S."/>
            <person name="Zeng Q."/>
            <person name="Goldman W.E."/>
            <person name="Mardis E.R."/>
            <person name="Taylor J.W."/>
            <person name="McEwen J.G."/>
            <person name="Clay O.K."/>
            <person name="Klein B.S."/>
            <person name="Cuomo C.A."/>
        </authorList>
    </citation>
    <scope>NUCLEOTIDE SEQUENCE [LARGE SCALE GENOMIC DNA]</scope>
    <source>
        <strain evidence="2">UAMH 3008</strain>
    </source>
</reference>
<organism evidence="1 2">
    <name type="scientific">[Emmonsia] crescens</name>
    <dbReference type="NCBI Taxonomy" id="73230"/>
    <lineage>
        <taxon>Eukaryota</taxon>
        <taxon>Fungi</taxon>
        <taxon>Dikarya</taxon>
        <taxon>Ascomycota</taxon>
        <taxon>Pezizomycotina</taxon>
        <taxon>Eurotiomycetes</taxon>
        <taxon>Eurotiomycetidae</taxon>
        <taxon>Onygenales</taxon>
        <taxon>Ajellomycetaceae</taxon>
        <taxon>Emergomyces</taxon>
    </lineage>
</organism>
<name>A0A0G2JAC7_9EURO</name>